<keyword evidence="1" id="KW-0732">Signal</keyword>
<dbReference type="RefSeq" id="WP_371753997.1">
    <property type="nucleotide sequence ID" value="NZ_JAYJLD010000011.1"/>
</dbReference>
<gene>
    <name evidence="3" type="ORF">VF724_09390</name>
</gene>
<dbReference type="InterPro" id="IPR032693">
    <property type="entry name" value="YtkA-like_dom"/>
</dbReference>
<sequence length="252" mass="28317">MKKIFSALVALILLLTACAQKNSDGEHASHGGGDVEMLPIHADLQIPESVEPGAEVVLKVVVTQGNEKINDARQVEFEIWKGEDKDHSQMIPATNGGNGIYSAKQTFDTEGLYSVVSHVTARDMHTMPMKKITVGHTKPDVHESDHDHADNHHHGDVMIHFMKPDAIKVNEQAMMMVHLEKENSPLVKARVRLEIWQEGQEKHDWVDADETKDGQYQASNKFSKPGEYHIKVHVENDEGLHEHQEEKIQVLP</sequence>
<organism evidence="3 4">
    <name type="scientific">Ferviditalea candida</name>
    <dbReference type="NCBI Taxonomy" id="3108399"/>
    <lineage>
        <taxon>Bacteria</taxon>
        <taxon>Bacillati</taxon>
        <taxon>Bacillota</taxon>
        <taxon>Bacilli</taxon>
        <taxon>Bacillales</taxon>
        <taxon>Paenibacillaceae</taxon>
        <taxon>Ferviditalea</taxon>
    </lineage>
</organism>
<proteinExistence type="predicted"/>
<dbReference type="Gene3D" id="2.60.40.60">
    <property type="entry name" value="Cadherins"/>
    <property type="match status" value="1"/>
</dbReference>
<dbReference type="Pfam" id="PF13115">
    <property type="entry name" value="YtkA"/>
    <property type="match status" value="2"/>
</dbReference>
<evidence type="ECO:0000313" key="4">
    <source>
        <dbReference type="Proteomes" id="UP001310386"/>
    </source>
</evidence>
<feature type="chain" id="PRO_5046472811" evidence="1">
    <location>
        <begin position="22"/>
        <end position="252"/>
    </location>
</feature>
<dbReference type="Proteomes" id="UP001310386">
    <property type="component" value="Unassembled WGS sequence"/>
</dbReference>
<name>A0ABU5ZH95_9BACL</name>
<accession>A0ABU5ZH95</accession>
<comment type="caution">
    <text evidence="3">The sequence shown here is derived from an EMBL/GenBank/DDBJ whole genome shotgun (WGS) entry which is preliminary data.</text>
</comment>
<protein>
    <submittedName>
        <fullName evidence="3">FixH family protein</fullName>
    </submittedName>
</protein>
<feature type="signal peptide" evidence="1">
    <location>
        <begin position="1"/>
        <end position="21"/>
    </location>
</feature>
<keyword evidence="4" id="KW-1185">Reference proteome</keyword>
<dbReference type="PROSITE" id="PS51257">
    <property type="entry name" value="PROKAR_LIPOPROTEIN"/>
    <property type="match status" value="1"/>
</dbReference>
<evidence type="ECO:0000259" key="2">
    <source>
        <dbReference type="Pfam" id="PF13115"/>
    </source>
</evidence>
<feature type="domain" description="YtkA-like" evidence="2">
    <location>
        <begin position="156"/>
        <end position="233"/>
    </location>
</feature>
<dbReference type="EMBL" id="JAYJLD010000011">
    <property type="protein sequence ID" value="MEB3101876.1"/>
    <property type="molecule type" value="Genomic_DNA"/>
</dbReference>
<evidence type="ECO:0000256" key="1">
    <source>
        <dbReference type="SAM" id="SignalP"/>
    </source>
</evidence>
<feature type="domain" description="YtkA-like" evidence="2">
    <location>
        <begin position="40"/>
        <end position="116"/>
    </location>
</feature>
<evidence type="ECO:0000313" key="3">
    <source>
        <dbReference type="EMBL" id="MEB3101876.1"/>
    </source>
</evidence>
<reference evidence="3" key="1">
    <citation type="submission" date="2023-12" db="EMBL/GenBank/DDBJ databases">
        <title>Fervidustalea candida gen. nov., sp. nov., a novel member of the family Paenibacillaceae isolated from a geothermal area.</title>
        <authorList>
            <person name="Li W.-J."/>
            <person name="Jiao J.-Y."/>
            <person name="Chen Y."/>
        </authorList>
    </citation>
    <scope>NUCLEOTIDE SEQUENCE</scope>
    <source>
        <strain evidence="3">SYSU GA230002</strain>
    </source>
</reference>